<protein>
    <recommendedName>
        <fullName evidence="1">GRAM domain-containing protein</fullName>
    </recommendedName>
</protein>
<evidence type="ECO:0000259" key="1">
    <source>
        <dbReference type="Pfam" id="PF02893"/>
    </source>
</evidence>
<dbReference type="PANTHER" id="PTHR31606">
    <property type="entry name" value="WW DOMAIN BINDING PROTEIN 2, ISOFORM E"/>
    <property type="match status" value="1"/>
</dbReference>
<dbReference type="CDD" id="cd13214">
    <property type="entry name" value="PH-GRAM_WBP2"/>
    <property type="match status" value="1"/>
</dbReference>
<reference evidence="2" key="1">
    <citation type="submission" date="2021-01" db="EMBL/GenBank/DDBJ databases">
        <authorList>
            <person name="Zahm M."/>
            <person name="Roques C."/>
            <person name="Cabau C."/>
            <person name="Klopp C."/>
            <person name="Donnadieu C."/>
            <person name="Jouanno E."/>
            <person name="Lampietro C."/>
            <person name="Louis A."/>
            <person name="Herpin A."/>
            <person name="Echchiki A."/>
            <person name="Berthelot C."/>
            <person name="Parey E."/>
            <person name="Roest-Crollius H."/>
            <person name="Braasch I."/>
            <person name="Postlethwait J."/>
            <person name="Bobe J."/>
            <person name="Montfort J."/>
            <person name="Bouchez O."/>
            <person name="Begum T."/>
            <person name="Mejri S."/>
            <person name="Adams A."/>
            <person name="Chen W.-J."/>
            <person name="Guiguen Y."/>
        </authorList>
    </citation>
    <scope>NUCLEOTIDE SEQUENCE</scope>
    <source>
        <strain evidence="2">YG-15Mar2019-1</strain>
        <tissue evidence="2">Brain</tissue>
    </source>
</reference>
<dbReference type="Proteomes" id="UP001046870">
    <property type="component" value="Chromosome 1"/>
</dbReference>
<proteinExistence type="predicted"/>
<feature type="domain" description="GRAM" evidence="1">
    <location>
        <begin position="38"/>
        <end position="131"/>
    </location>
</feature>
<evidence type="ECO:0000313" key="2">
    <source>
        <dbReference type="EMBL" id="KAG7491471.1"/>
    </source>
</evidence>
<name>A0A9D3TD80_MEGAT</name>
<dbReference type="InterPro" id="IPR004182">
    <property type="entry name" value="GRAM"/>
</dbReference>
<dbReference type="OrthoDB" id="1259151at2759"/>
<dbReference type="SUPFAM" id="SSF50729">
    <property type="entry name" value="PH domain-like"/>
    <property type="match status" value="1"/>
</dbReference>
<accession>A0A9D3TD80</accession>
<organism evidence="2 3">
    <name type="scientific">Megalops atlanticus</name>
    <name type="common">Tarpon</name>
    <name type="synonym">Clupea gigantea</name>
    <dbReference type="NCBI Taxonomy" id="7932"/>
    <lineage>
        <taxon>Eukaryota</taxon>
        <taxon>Metazoa</taxon>
        <taxon>Chordata</taxon>
        <taxon>Craniata</taxon>
        <taxon>Vertebrata</taxon>
        <taxon>Euteleostomi</taxon>
        <taxon>Actinopterygii</taxon>
        <taxon>Neopterygii</taxon>
        <taxon>Teleostei</taxon>
        <taxon>Elopiformes</taxon>
        <taxon>Megalopidae</taxon>
        <taxon>Megalops</taxon>
    </lineage>
</organism>
<dbReference type="GO" id="GO:0005634">
    <property type="term" value="C:nucleus"/>
    <property type="evidence" value="ECO:0007669"/>
    <property type="project" value="TreeGrafter"/>
</dbReference>
<sequence>MALNRNHSRNGGVLINNGESVLSQCTDVELSFSNITSKTELLRGTKKGTVYLTPYRMVFLSKNAKDSLGSVMFPFYLMKGCSIEQPAFSANYIRGMLYAEPGGGWEGKANFKIAFLSGGAIDFGQYLFKVATNASRSAKNRSTSYGYPSTGEVNGCGPPKVPHSYPYVLQHNNFYQGPHTTQGIMGYSHPTASSGVFPSIPTAPVYMLQPPPYPGPPQNWTAPENPKPAEAAPSAYYNPKNPYNVYMPMEPPPPYAPYPHFPEKETN</sequence>
<dbReference type="PANTHER" id="PTHR31606:SF2">
    <property type="entry name" value="POSTACROSOMAL SHEATH WW DOMAIN-BINDING PROTEIN"/>
    <property type="match status" value="1"/>
</dbReference>
<gene>
    <name evidence="2" type="ORF">MATL_G00004790</name>
</gene>
<keyword evidence="3" id="KW-1185">Reference proteome</keyword>
<dbReference type="GO" id="GO:0031490">
    <property type="term" value="F:chromatin DNA binding"/>
    <property type="evidence" value="ECO:0007669"/>
    <property type="project" value="TreeGrafter"/>
</dbReference>
<dbReference type="InterPro" id="IPR044852">
    <property type="entry name" value="WBP2-like"/>
</dbReference>
<dbReference type="AlphaFoldDB" id="A0A9D3TD80"/>
<dbReference type="EMBL" id="JAFDVH010000001">
    <property type="protein sequence ID" value="KAG7491471.1"/>
    <property type="molecule type" value="Genomic_DNA"/>
</dbReference>
<comment type="caution">
    <text evidence="2">The sequence shown here is derived from an EMBL/GenBank/DDBJ whole genome shotgun (WGS) entry which is preliminary data.</text>
</comment>
<dbReference type="GO" id="GO:0003713">
    <property type="term" value="F:transcription coactivator activity"/>
    <property type="evidence" value="ECO:0007669"/>
    <property type="project" value="InterPro"/>
</dbReference>
<evidence type="ECO:0000313" key="3">
    <source>
        <dbReference type="Proteomes" id="UP001046870"/>
    </source>
</evidence>
<dbReference type="Pfam" id="PF02893">
    <property type="entry name" value="GRAM"/>
    <property type="match status" value="1"/>
</dbReference>